<gene>
    <name evidence="2" type="ORF">BOW52_08500</name>
</gene>
<dbReference type="Pfam" id="PF09842">
    <property type="entry name" value="DUF2069"/>
    <property type="match status" value="1"/>
</dbReference>
<keyword evidence="1" id="KW-0812">Transmembrane</keyword>
<accession>A0A1T2L072</accession>
<dbReference type="OrthoDB" id="9952228at2"/>
<dbReference type="Proteomes" id="UP000190198">
    <property type="component" value="Unassembled WGS sequence"/>
</dbReference>
<feature type="transmembrane region" description="Helical" evidence="1">
    <location>
        <begin position="35"/>
        <end position="54"/>
    </location>
</feature>
<name>A0A1T2L072_9GAMM</name>
<feature type="transmembrane region" description="Helical" evidence="1">
    <location>
        <begin position="7"/>
        <end position="29"/>
    </location>
</feature>
<proteinExistence type="predicted"/>
<dbReference type="EMBL" id="MPRK01000178">
    <property type="protein sequence ID" value="OOZ38472.1"/>
    <property type="molecule type" value="Genomic_DNA"/>
</dbReference>
<keyword evidence="1" id="KW-1133">Transmembrane helix</keyword>
<reference evidence="2 3" key="1">
    <citation type="submission" date="2016-11" db="EMBL/GenBank/DDBJ databases">
        <title>Mixed transmission modes and dynamic genome evolution in an obligate animal-bacterial symbiosis.</title>
        <authorList>
            <person name="Russell S.L."/>
            <person name="Corbett-Detig R.B."/>
            <person name="Cavanaugh C.M."/>
        </authorList>
    </citation>
    <scope>NUCLEOTIDE SEQUENCE [LARGE SCALE GENOMIC DNA]</scope>
    <source>
        <strain evidence="2">Sp-SM6</strain>
    </source>
</reference>
<keyword evidence="3" id="KW-1185">Reference proteome</keyword>
<dbReference type="InterPro" id="IPR018643">
    <property type="entry name" value="DUF2069_membrane"/>
</dbReference>
<sequence>MNKRQLSYFAVLASLILLAATVILWVLQIEDENRRLVPFLIGTLPLLLLVRGMLNERVKTYQVAVFVALLYLVHGSTELFDTLSLLAAVEVIAALALMFSAAFHAKWMTRQE</sequence>
<evidence type="ECO:0008006" key="4">
    <source>
        <dbReference type="Google" id="ProtNLM"/>
    </source>
</evidence>
<evidence type="ECO:0000256" key="1">
    <source>
        <dbReference type="SAM" id="Phobius"/>
    </source>
</evidence>
<protein>
    <recommendedName>
        <fullName evidence="4">DUF2069 domain-containing protein</fullName>
    </recommendedName>
</protein>
<evidence type="ECO:0000313" key="2">
    <source>
        <dbReference type="EMBL" id="OOZ38472.1"/>
    </source>
</evidence>
<feature type="transmembrane region" description="Helical" evidence="1">
    <location>
        <begin position="83"/>
        <end position="103"/>
    </location>
</feature>
<evidence type="ECO:0000313" key="3">
    <source>
        <dbReference type="Proteomes" id="UP000190198"/>
    </source>
</evidence>
<organism evidence="2 3">
    <name type="scientific">Solemya elarraichensis gill symbiont</name>
    <dbReference type="NCBI Taxonomy" id="1918949"/>
    <lineage>
        <taxon>Bacteria</taxon>
        <taxon>Pseudomonadati</taxon>
        <taxon>Pseudomonadota</taxon>
        <taxon>Gammaproteobacteria</taxon>
        <taxon>sulfur-oxidizing symbionts</taxon>
    </lineage>
</organism>
<dbReference type="AlphaFoldDB" id="A0A1T2L072"/>
<keyword evidence="1" id="KW-0472">Membrane</keyword>
<comment type="caution">
    <text evidence="2">The sequence shown here is derived from an EMBL/GenBank/DDBJ whole genome shotgun (WGS) entry which is preliminary data.</text>
</comment>
<dbReference type="RefSeq" id="WP_078477336.1">
    <property type="nucleotide sequence ID" value="NZ_MPRK01000178.1"/>
</dbReference>
<feature type="transmembrane region" description="Helical" evidence="1">
    <location>
        <begin position="61"/>
        <end position="77"/>
    </location>
</feature>